<protein>
    <recommendedName>
        <fullName evidence="3">Uridine kinase</fullName>
    </recommendedName>
</protein>
<dbReference type="Proteomes" id="UP000095210">
    <property type="component" value="Chromosome"/>
</dbReference>
<reference evidence="2" key="1">
    <citation type="submission" date="2016-03" db="EMBL/GenBank/DDBJ databases">
        <title>Complete genome sequence of the type strain Actinoalloteichus hymeniacidonis DSM 45092.</title>
        <authorList>
            <person name="Schaffert L."/>
            <person name="Albersmeier A."/>
            <person name="Winkler A."/>
            <person name="Kalinowski J."/>
            <person name="Zotchev S."/>
            <person name="Ruckert C."/>
        </authorList>
    </citation>
    <scope>NUCLEOTIDE SEQUENCE [LARGE SCALE GENOMIC DNA]</scope>
    <source>
        <strain evidence="2">HPA177(T) (DSM 45092(T))</strain>
    </source>
</reference>
<evidence type="ECO:0000313" key="2">
    <source>
        <dbReference type="Proteomes" id="UP000095210"/>
    </source>
</evidence>
<evidence type="ECO:0008006" key="3">
    <source>
        <dbReference type="Google" id="ProtNLM"/>
    </source>
</evidence>
<dbReference type="AlphaFoldDB" id="A0AAC9HPI0"/>
<sequence length="209" mass="23627">MEFRSSTAQRLPVEIADWIDDRSGGRRIRLALDAPVAEHGAQLAESLVDELARRGRPALRVAAAGFLRPASLRWEHGRQDPDSYPDWLDHAALRREVLTPAETTGTGRILPSRWDPITDRATRADYVALQPNSVVIVDGMFLLDGTLDFDLTVHLAVSPRAMQRLIPEELQWTLPAHRRYATESVPSEVADLIVQMDHPERPAYRRRSR</sequence>
<proteinExistence type="predicted"/>
<keyword evidence="2" id="KW-1185">Reference proteome</keyword>
<dbReference type="Gene3D" id="3.40.50.300">
    <property type="entry name" value="P-loop containing nucleotide triphosphate hydrolases"/>
    <property type="match status" value="1"/>
</dbReference>
<gene>
    <name evidence="1" type="ORF">TL08_11020</name>
</gene>
<dbReference type="RefSeq" id="WP_069848619.1">
    <property type="nucleotide sequence ID" value="NZ_CP014859.1"/>
</dbReference>
<evidence type="ECO:0000313" key="1">
    <source>
        <dbReference type="EMBL" id="AOS63018.1"/>
    </source>
</evidence>
<dbReference type="InterPro" id="IPR027417">
    <property type="entry name" value="P-loop_NTPase"/>
</dbReference>
<organism evidence="1 2">
    <name type="scientific">Actinoalloteichus hymeniacidonis</name>
    <dbReference type="NCBI Taxonomy" id="340345"/>
    <lineage>
        <taxon>Bacteria</taxon>
        <taxon>Bacillati</taxon>
        <taxon>Actinomycetota</taxon>
        <taxon>Actinomycetes</taxon>
        <taxon>Pseudonocardiales</taxon>
        <taxon>Pseudonocardiaceae</taxon>
        <taxon>Actinoalloteichus</taxon>
    </lineage>
</organism>
<dbReference type="EMBL" id="CP014859">
    <property type="protein sequence ID" value="AOS63018.1"/>
    <property type="molecule type" value="Genomic_DNA"/>
</dbReference>
<accession>A0AAC9HPI0</accession>
<name>A0AAC9HPI0_9PSEU</name>
<dbReference type="KEGG" id="ahm:TL08_11020"/>